<dbReference type="InterPro" id="IPR007404">
    <property type="entry name" value="YdjM-like"/>
</dbReference>
<protein>
    <recommendedName>
        <fullName evidence="4">Metal-dependent hydrolase</fullName>
    </recommendedName>
</protein>
<keyword evidence="1" id="KW-1133">Transmembrane helix</keyword>
<proteinExistence type="predicted"/>
<dbReference type="OrthoDB" id="110250at2"/>
<dbReference type="STRING" id="1572751.PK98_03815"/>
<evidence type="ECO:0000313" key="2">
    <source>
        <dbReference type="EMBL" id="KHL25757.1"/>
    </source>
</evidence>
<feature type="transmembrane region" description="Helical" evidence="1">
    <location>
        <begin position="99"/>
        <end position="117"/>
    </location>
</feature>
<keyword evidence="1" id="KW-0472">Membrane</keyword>
<dbReference type="EMBL" id="JTDN01000001">
    <property type="protein sequence ID" value="KHL25757.1"/>
    <property type="molecule type" value="Genomic_DNA"/>
</dbReference>
<accession>A0A0B2C0I7</accession>
<dbReference type="Pfam" id="PF04307">
    <property type="entry name" value="YdjM"/>
    <property type="match status" value="1"/>
</dbReference>
<dbReference type="Proteomes" id="UP000030988">
    <property type="component" value="Unassembled WGS sequence"/>
</dbReference>
<name>A0A0B2C0I7_9SPHN</name>
<dbReference type="PANTHER" id="PTHR40031">
    <property type="entry name" value="HYPOTHETICAL MEMBRANE SPANNING PROTEIN"/>
    <property type="match status" value="1"/>
</dbReference>
<dbReference type="AlphaFoldDB" id="A0A0B2C0I7"/>
<organism evidence="2 3">
    <name type="scientific">Croceibacterium mercuriale</name>
    <dbReference type="NCBI Taxonomy" id="1572751"/>
    <lineage>
        <taxon>Bacteria</taxon>
        <taxon>Pseudomonadati</taxon>
        <taxon>Pseudomonadota</taxon>
        <taxon>Alphaproteobacteria</taxon>
        <taxon>Sphingomonadales</taxon>
        <taxon>Erythrobacteraceae</taxon>
        <taxon>Croceibacterium</taxon>
    </lineage>
</organism>
<evidence type="ECO:0000313" key="3">
    <source>
        <dbReference type="Proteomes" id="UP000030988"/>
    </source>
</evidence>
<dbReference type="PANTHER" id="PTHR40031:SF1">
    <property type="entry name" value="MEMBRANE-BOUND METAL-DEPENDENT HYDROLASE"/>
    <property type="match status" value="1"/>
</dbReference>
<feature type="transmembrane region" description="Helical" evidence="1">
    <location>
        <begin position="137"/>
        <end position="157"/>
    </location>
</feature>
<feature type="transmembrane region" description="Helical" evidence="1">
    <location>
        <begin position="169"/>
        <end position="190"/>
    </location>
</feature>
<dbReference type="InterPro" id="IPR053170">
    <property type="entry name" value="Transcription_regulator"/>
</dbReference>
<sequence>MDNLTHSMVGALIGQAGLKRRTGLAMPALIIGANIPDVDATCVLLGEMQHLALRRGLTHGPLAMLVLPLLLAVGLWWFDRWQARRGTRPAARLPVRFGWLWMLSLIACLSHPAFDWLNSYGVRLLEPFDQRWFHGDILFIIDLWLWLGMGSAIWWSLRRERRGANWQRPARVAIAATLAYVGLNAGITWANERHAKLSAPYPLVAVANEVPVAFWRREMIIGAGDGRWLVAGQPVGVMPLGRCDLAAARRHDRAVDAFLFWSRAPVILRDGDVLLLGDARFAAGMSRDRFSVPLPAGTCRGTG</sequence>
<feature type="transmembrane region" description="Helical" evidence="1">
    <location>
        <begin position="60"/>
        <end position="78"/>
    </location>
</feature>
<evidence type="ECO:0008006" key="4">
    <source>
        <dbReference type="Google" id="ProtNLM"/>
    </source>
</evidence>
<evidence type="ECO:0000256" key="1">
    <source>
        <dbReference type="SAM" id="Phobius"/>
    </source>
</evidence>
<comment type="caution">
    <text evidence="2">The sequence shown here is derived from an EMBL/GenBank/DDBJ whole genome shotgun (WGS) entry which is preliminary data.</text>
</comment>
<reference evidence="2 3" key="1">
    <citation type="submission" date="2014-11" db="EMBL/GenBank/DDBJ databases">
        <title>Draft genome sequence of Kirrobacter mercurialis.</title>
        <authorList>
            <person name="Coil D.A."/>
            <person name="Eisen J.A."/>
        </authorList>
    </citation>
    <scope>NUCLEOTIDE SEQUENCE [LARGE SCALE GENOMIC DNA]</scope>
    <source>
        <strain evidence="2 3">Coronado</strain>
    </source>
</reference>
<keyword evidence="3" id="KW-1185">Reference proteome</keyword>
<dbReference type="RefSeq" id="WP_039094405.1">
    <property type="nucleotide sequence ID" value="NZ_JTDN01000001.1"/>
</dbReference>
<keyword evidence="1" id="KW-0812">Transmembrane</keyword>
<gene>
    <name evidence="2" type="ORF">PK98_03815</name>
</gene>